<evidence type="ECO:0000259" key="2">
    <source>
        <dbReference type="Pfam" id="PF09834"/>
    </source>
</evidence>
<name>A0ABT2YXE9_9RHOB</name>
<feature type="domain" description="DUF2061" evidence="2">
    <location>
        <begin position="9"/>
        <end position="59"/>
    </location>
</feature>
<dbReference type="EMBL" id="JAOWLA010000002">
    <property type="protein sequence ID" value="MCV2863550.1"/>
    <property type="molecule type" value="Genomic_DNA"/>
</dbReference>
<reference evidence="3 4" key="1">
    <citation type="submission" date="2022-10" db="EMBL/GenBank/DDBJ databases">
        <title>Defluviimonas sp. nov., isolated from ocean surface water.</title>
        <authorList>
            <person name="He W."/>
            <person name="Wang L."/>
            <person name="Zhang D.-F."/>
        </authorList>
    </citation>
    <scope>NUCLEOTIDE SEQUENCE [LARGE SCALE GENOMIC DNA]</scope>
    <source>
        <strain evidence="3 4">WL0075</strain>
    </source>
</reference>
<sequence length="75" mass="7978">METRRRTLTKAILWNLIGLASMALVGLAMTGSIAVGGALAAINTAIGFVSYVLYERCWARVSWGRTVGQGGVRHG</sequence>
<protein>
    <submittedName>
        <fullName evidence="3">DUF2061 domain-containing protein</fullName>
    </submittedName>
</protein>
<proteinExistence type="predicted"/>
<keyword evidence="1" id="KW-0812">Transmembrane</keyword>
<dbReference type="Pfam" id="PF09834">
    <property type="entry name" value="DUF2061"/>
    <property type="match status" value="1"/>
</dbReference>
<dbReference type="RefSeq" id="WP_263720006.1">
    <property type="nucleotide sequence ID" value="NZ_JAOWLA010000002.1"/>
</dbReference>
<evidence type="ECO:0000313" key="4">
    <source>
        <dbReference type="Proteomes" id="UP001652503"/>
    </source>
</evidence>
<organism evidence="3 4">
    <name type="scientific">Albidovulum sediminicola</name>
    <dbReference type="NCBI Taxonomy" id="2984331"/>
    <lineage>
        <taxon>Bacteria</taxon>
        <taxon>Pseudomonadati</taxon>
        <taxon>Pseudomonadota</taxon>
        <taxon>Alphaproteobacteria</taxon>
        <taxon>Rhodobacterales</taxon>
        <taxon>Paracoccaceae</taxon>
        <taxon>Albidovulum</taxon>
    </lineage>
</organism>
<feature type="transmembrane region" description="Helical" evidence="1">
    <location>
        <begin position="35"/>
        <end position="54"/>
    </location>
</feature>
<evidence type="ECO:0000256" key="1">
    <source>
        <dbReference type="SAM" id="Phobius"/>
    </source>
</evidence>
<keyword evidence="4" id="KW-1185">Reference proteome</keyword>
<feature type="transmembrane region" description="Helical" evidence="1">
    <location>
        <begin position="12"/>
        <end position="29"/>
    </location>
</feature>
<keyword evidence="1" id="KW-0472">Membrane</keyword>
<evidence type="ECO:0000313" key="3">
    <source>
        <dbReference type="EMBL" id="MCV2863550.1"/>
    </source>
</evidence>
<gene>
    <name evidence="3" type="ORF">OE647_02230</name>
</gene>
<dbReference type="Proteomes" id="UP001652503">
    <property type="component" value="Unassembled WGS sequence"/>
</dbReference>
<keyword evidence="1" id="KW-1133">Transmembrane helix</keyword>
<dbReference type="InterPro" id="IPR018638">
    <property type="entry name" value="DUF2061_membrane"/>
</dbReference>
<comment type="caution">
    <text evidence="3">The sequence shown here is derived from an EMBL/GenBank/DDBJ whole genome shotgun (WGS) entry which is preliminary data.</text>
</comment>
<accession>A0ABT2YXE9</accession>